<feature type="compositionally biased region" description="Polar residues" evidence="1">
    <location>
        <begin position="294"/>
        <end position="303"/>
    </location>
</feature>
<evidence type="ECO:0000256" key="1">
    <source>
        <dbReference type="SAM" id="MobiDB-lite"/>
    </source>
</evidence>
<feature type="compositionally biased region" description="Polar residues" evidence="1">
    <location>
        <begin position="201"/>
        <end position="213"/>
    </location>
</feature>
<evidence type="ECO:0000313" key="2">
    <source>
        <dbReference type="EMBL" id="KKY28675.1"/>
    </source>
</evidence>
<comment type="caution">
    <text evidence="2">The sequence shown here is derived from an EMBL/GenBank/DDBJ whole genome shotgun (WGS) entry which is preliminary data.</text>
</comment>
<protein>
    <submittedName>
        <fullName evidence="2">Uncharacterized protein</fullName>
    </submittedName>
</protein>
<proteinExistence type="predicted"/>
<sequence length="452" mass="50050">MASFMDRIIESIAGRGPSERLYRAQLEKQIAEARAKLDGDSSSSTFVGNLASGADENGGSVSSGTLATVRSCSTFRRPTAAPLFRQNLERSYSDFFPTSTDGAVSNLVPDLTAASLSDKQKVTIYRASTDWDPRSGDLPPLGSMKGLGTFRRSARCDSQTELARFEKMFRHLNPYDHFQADITGDEVIDLLPDTKGRLSFRNGSFSPDSTTALRENPPVKVSPEEDVPVEMKAIRPQMSKRPPLPSFKLEEVDEDAIEECSSEDHAELMIYQKKRDDNKRSYQTRQLPADPIRSGNQQITRTRTVTRKMNKPAIRRGLHGYKGYRRRSGSSKNSSESHKDLPKGSAPAENGSELGEVDEESRPADHDASEIGSRKKAPVRPDVEQSKDSVSITETSIKHYEKRHLYGLPGSKARRRDNTTAIHLSSGNAAQKQMSHETKPEQVSWVSCVGGQ</sequence>
<dbReference type="AlphaFoldDB" id="A0A0G2HK02"/>
<feature type="compositionally biased region" description="Basic and acidic residues" evidence="1">
    <location>
        <begin position="360"/>
        <end position="387"/>
    </location>
</feature>
<reference evidence="2 3" key="1">
    <citation type="submission" date="2015-05" db="EMBL/GenBank/DDBJ databases">
        <title>Distinctive expansion of gene families associated with plant cell wall degradation and secondary metabolism in the genomes of grapevine trunk pathogens.</title>
        <authorList>
            <person name="Lawrence D.P."/>
            <person name="Travadon R."/>
            <person name="Rolshausen P.E."/>
            <person name="Baumgartner K."/>
        </authorList>
    </citation>
    <scope>NUCLEOTIDE SEQUENCE [LARGE SCALE GENOMIC DNA]</scope>
    <source>
        <strain evidence="2">UCRPC4</strain>
    </source>
</reference>
<evidence type="ECO:0000313" key="3">
    <source>
        <dbReference type="Proteomes" id="UP000053317"/>
    </source>
</evidence>
<accession>A0A0G2HK02</accession>
<dbReference type="EMBL" id="LCWF01000010">
    <property type="protein sequence ID" value="KKY28675.1"/>
    <property type="molecule type" value="Genomic_DNA"/>
</dbReference>
<feature type="region of interest" description="Disordered" evidence="1">
    <location>
        <begin position="201"/>
        <end position="224"/>
    </location>
</feature>
<reference evidence="2 3" key="2">
    <citation type="submission" date="2015-05" db="EMBL/GenBank/DDBJ databases">
        <authorList>
            <person name="Morales-Cruz A."/>
            <person name="Amrine K.C."/>
            <person name="Cantu D."/>
        </authorList>
    </citation>
    <scope>NUCLEOTIDE SEQUENCE [LARGE SCALE GENOMIC DNA]</scope>
    <source>
        <strain evidence="2">UCRPC4</strain>
    </source>
</reference>
<name>A0A0G2HK02_PHACM</name>
<dbReference type="Proteomes" id="UP000053317">
    <property type="component" value="Unassembled WGS sequence"/>
</dbReference>
<organism evidence="2 3">
    <name type="scientific">Phaeomoniella chlamydospora</name>
    <name type="common">Phaeoacremonium chlamydosporum</name>
    <dbReference type="NCBI Taxonomy" id="158046"/>
    <lineage>
        <taxon>Eukaryota</taxon>
        <taxon>Fungi</taxon>
        <taxon>Dikarya</taxon>
        <taxon>Ascomycota</taxon>
        <taxon>Pezizomycotina</taxon>
        <taxon>Eurotiomycetes</taxon>
        <taxon>Chaetothyriomycetidae</taxon>
        <taxon>Phaeomoniellales</taxon>
        <taxon>Phaeomoniellaceae</taxon>
        <taxon>Phaeomoniella</taxon>
    </lineage>
</organism>
<feature type="region of interest" description="Disordered" evidence="1">
    <location>
        <begin position="272"/>
        <end position="452"/>
    </location>
</feature>
<feature type="compositionally biased region" description="Polar residues" evidence="1">
    <location>
        <begin position="419"/>
        <end position="433"/>
    </location>
</feature>
<gene>
    <name evidence="2" type="ORF">UCRPC4_g00483</name>
</gene>
<feature type="compositionally biased region" description="Basic residues" evidence="1">
    <location>
        <begin position="304"/>
        <end position="329"/>
    </location>
</feature>
<keyword evidence="3" id="KW-1185">Reference proteome</keyword>